<proteinExistence type="predicted"/>
<accession>A0A0A1ZVW4</accession>
<sequence length="125" mass="13547">MSIITDNKVLVNICSGLKSKNKVTLGLLAALTAEDEGHQVTLFLEGNGVNILNCKTAGEIVAKGTGDLYEHLENLKNSNVTIYVSEISAKSRGYDNTLLHGYRAEFAMPNVLIEESIKADSVLCY</sequence>
<dbReference type="RefSeq" id="WP_032512831.1">
    <property type="nucleotide sequence ID" value="NZ_JNAJ01000002.1"/>
</dbReference>
<reference evidence="2" key="1">
    <citation type="journal article" date="2014" name="Sci. Data">
        <title>Genomes of diverse isolates of the marine cyanobacterium Prochlorococcus.</title>
        <authorList>
            <person name="Biller S."/>
            <person name="Berube P."/>
            <person name="Thompson J."/>
            <person name="Kelly L."/>
            <person name="Roggensack S."/>
            <person name="Awad L."/>
            <person name="Roache-Johnson K."/>
            <person name="Ding H."/>
            <person name="Giovannoni S.J."/>
            <person name="Moore L.R."/>
            <person name="Chisholm S.W."/>
        </authorList>
    </citation>
    <scope>NUCLEOTIDE SEQUENCE [LARGE SCALE GENOMIC DNA]</scope>
</reference>
<organism evidence="1 2">
    <name type="scientific">Prochlorococcus marinus str. MIT 9116</name>
    <dbReference type="NCBI Taxonomy" id="167544"/>
    <lineage>
        <taxon>Bacteria</taxon>
        <taxon>Bacillati</taxon>
        <taxon>Cyanobacteriota</taxon>
        <taxon>Cyanophyceae</taxon>
        <taxon>Synechococcales</taxon>
        <taxon>Prochlorococcaceae</taxon>
        <taxon>Prochlorococcus</taxon>
    </lineage>
</organism>
<dbReference type="OrthoDB" id="9812053at2"/>
<protein>
    <submittedName>
        <fullName evidence="1">Putative DsrE-like protein</fullName>
    </submittedName>
</protein>
<evidence type="ECO:0000313" key="2">
    <source>
        <dbReference type="Proteomes" id="UP000030491"/>
    </source>
</evidence>
<dbReference type="InterPro" id="IPR003787">
    <property type="entry name" value="Sulphur_relay_DsrE/F-like"/>
</dbReference>
<dbReference type="EMBL" id="JNAJ01000002">
    <property type="protein sequence ID" value="KGF93742.1"/>
    <property type="molecule type" value="Genomic_DNA"/>
</dbReference>
<dbReference type="Proteomes" id="UP000030491">
    <property type="component" value="Unassembled WGS sequence"/>
</dbReference>
<dbReference type="Pfam" id="PF02635">
    <property type="entry name" value="DsrE"/>
    <property type="match status" value="1"/>
</dbReference>
<dbReference type="Gene3D" id="3.40.1260.10">
    <property type="entry name" value="DsrEFH-like"/>
    <property type="match status" value="1"/>
</dbReference>
<dbReference type="SUPFAM" id="SSF75169">
    <property type="entry name" value="DsrEFH-like"/>
    <property type="match status" value="1"/>
</dbReference>
<name>A0A0A1ZVW4_PROMR</name>
<evidence type="ECO:0000313" key="1">
    <source>
        <dbReference type="EMBL" id="KGF93742.1"/>
    </source>
</evidence>
<comment type="caution">
    <text evidence="1">The sequence shown here is derived from an EMBL/GenBank/DDBJ whole genome shotgun (WGS) entry which is preliminary data.</text>
</comment>
<gene>
    <name evidence="1" type="ORF">EU93_0052</name>
</gene>
<dbReference type="AlphaFoldDB" id="A0A0A1ZVW4"/>
<dbReference type="InterPro" id="IPR027396">
    <property type="entry name" value="DsrEFH-like"/>
</dbReference>